<accession>A0A9D4YY41</accession>
<evidence type="ECO:0000256" key="5">
    <source>
        <dbReference type="ARBA" id="ARBA00022640"/>
    </source>
</evidence>
<feature type="compositionally biased region" description="Gly residues" evidence="10">
    <location>
        <begin position="66"/>
        <end position="81"/>
    </location>
</feature>
<keyword evidence="8 11" id="KW-1133">Transmembrane helix</keyword>
<evidence type="ECO:0000313" key="13">
    <source>
        <dbReference type="Proteomes" id="UP001055712"/>
    </source>
</evidence>
<evidence type="ECO:0000313" key="12">
    <source>
        <dbReference type="EMBL" id="KAI3432416.1"/>
    </source>
</evidence>
<feature type="transmembrane region" description="Helical" evidence="11">
    <location>
        <begin position="255"/>
        <end position="276"/>
    </location>
</feature>
<evidence type="ECO:0000256" key="8">
    <source>
        <dbReference type="ARBA" id="ARBA00022989"/>
    </source>
</evidence>
<evidence type="ECO:0000256" key="7">
    <source>
        <dbReference type="ARBA" id="ARBA00022946"/>
    </source>
</evidence>
<feature type="transmembrane region" description="Helical" evidence="11">
    <location>
        <begin position="179"/>
        <end position="199"/>
    </location>
</feature>
<organism evidence="12 13">
    <name type="scientific">Chlorella vulgaris</name>
    <name type="common">Green alga</name>
    <dbReference type="NCBI Taxonomy" id="3077"/>
    <lineage>
        <taxon>Eukaryota</taxon>
        <taxon>Viridiplantae</taxon>
        <taxon>Chlorophyta</taxon>
        <taxon>core chlorophytes</taxon>
        <taxon>Trebouxiophyceae</taxon>
        <taxon>Chlorellales</taxon>
        <taxon>Chlorellaceae</taxon>
        <taxon>Chlorella clade</taxon>
        <taxon>Chlorella</taxon>
    </lineage>
</organism>
<dbReference type="PANTHER" id="PTHR31620:SF8">
    <property type="entry name" value="PROTEIN RETICULATA-RELATED 4, CHLOROPLASTIC-LIKE"/>
    <property type="match status" value="1"/>
</dbReference>
<evidence type="ECO:0000256" key="1">
    <source>
        <dbReference type="ARBA" id="ARBA00004141"/>
    </source>
</evidence>
<evidence type="ECO:0000256" key="3">
    <source>
        <dbReference type="ARBA" id="ARBA00010793"/>
    </source>
</evidence>
<comment type="caution">
    <text evidence="12">The sequence shown here is derived from an EMBL/GenBank/DDBJ whole genome shotgun (WGS) entry which is preliminary data.</text>
</comment>
<feature type="compositionally biased region" description="Low complexity" evidence="10">
    <location>
        <begin position="36"/>
        <end position="65"/>
    </location>
</feature>
<keyword evidence="5" id="KW-0934">Plastid</keyword>
<keyword evidence="9 11" id="KW-0472">Membrane</keyword>
<name>A0A9D4YY41_CHLVU</name>
<evidence type="ECO:0000256" key="11">
    <source>
        <dbReference type="SAM" id="Phobius"/>
    </source>
</evidence>
<dbReference type="OrthoDB" id="205639at2759"/>
<proteinExistence type="inferred from homology"/>
<dbReference type="GO" id="GO:0016020">
    <property type="term" value="C:membrane"/>
    <property type="evidence" value="ECO:0007669"/>
    <property type="project" value="UniProtKB-SubCell"/>
</dbReference>
<evidence type="ECO:0000256" key="6">
    <source>
        <dbReference type="ARBA" id="ARBA00022692"/>
    </source>
</evidence>
<gene>
    <name evidence="12" type="ORF">D9Q98_003970</name>
</gene>
<keyword evidence="13" id="KW-1185">Reference proteome</keyword>
<reference evidence="12" key="2">
    <citation type="submission" date="2020-11" db="EMBL/GenBank/DDBJ databases">
        <authorList>
            <person name="Cecchin M."/>
            <person name="Marcolungo L."/>
            <person name="Rossato M."/>
            <person name="Girolomoni L."/>
            <person name="Cosentino E."/>
            <person name="Cuine S."/>
            <person name="Li-Beisson Y."/>
            <person name="Delledonne M."/>
            <person name="Ballottari M."/>
        </authorList>
    </citation>
    <scope>NUCLEOTIDE SEQUENCE</scope>
    <source>
        <strain evidence="12">211/11P</strain>
        <tissue evidence="12">Whole cell</tissue>
    </source>
</reference>
<comment type="similarity">
    <text evidence="3">Belongs to the RETICULATA family.</text>
</comment>
<evidence type="ECO:0000256" key="9">
    <source>
        <dbReference type="ARBA" id="ARBA00023136"/>
    </source>
</evidence>
<evidence type="ECO:0000256" key="10">
    <source>
        <dbReference type="SAM" id="MobiDB-lite"/>
    </source>
</evidence>
<feature type="region of interest" description="Disordered" evidence="10">
    <location>
        <begin position="1"/>
        <end position="81"/>
    </location>
</feature>
<keyword evidence="7" id="KW-0809">Transit peptide</keyword>
<protein>
    <submittedName>
        <fullName evidence="12">Uncharacterized protein</fullName>
    </submittedName>
</protein>
<dbReference type="PANTHER" id="PTHR31620">
    <property type="entry name" value="PROTEIN RETICULATA-RELATED 2, CHLOROPLASTIC-RELATED"/>
    <property type="match status" value="1"/>
</dbReference>
<dbReference type="GO" id="GO:0009507">
    <property type="term" value="C:chloroplast"/>
    <property type="evidence" value="ECO:0007669"/>
    <property type="project" value="UniProtKB-SubCell"/>
</dbReference>
<dbReference type="Proteomes" id="UP001055712">
    <property type="component" value="Unassembled WGS sequence"/>
</dbReference>
<keyword evidence="4" id="KW-0150">Chloroplast</keyword>
<reference evidence="12" key="1">
    <citation type="journal article" date="2019" name="Plant J.">
        <title>Chlorella vulgaris genome assembly and annotation reveals the molecular basis for metabolic acclimation to high light conditions.</title>
        <authorList>
            <person name="Cecchin M."/>
            <person name="Marcolungo L."/>
            <person name="Rossato M."/>
            <person name="Girolomoni L."/>
            <person name="Cosentino E."/>
            <person name="Cuine S."/>
            <person name="Li-Beisson Y."/>
            <person name="Delledonne M."/>
            <person name="Ballottari M."/>
        </authorList>
    </citation>
    <scope>NUCLEOTIDE SEQUENCE</scope>
    <source>
        <strain evidence="12">211/11P</strain>
    </source>
</reference>
<dbReference type="EMBL" id="SIDB01000005">
    <property type="protein sequence ID" value="KAI3432416.1"/>
    <property type="molecule type" value="Genomic_DNA"/>
</dbReference>
<evidence type="ECO:0000256" key="4">
    <source>
        <dbReference type="ARBA" id="ARBA00022528"/>
    </source>
</evidence>
<sequence>MAASLRVVRSQVHNVHSGAAARGPTPRLPSRRSRCSRPAWRARSSSSGDADAAVPAVGGVPPGSSGRTGGGGGGGGDDAGGNGTGAGGAILAGKALETLPAELAEALAAGKLPKEILDRFLDMDRNPILSWLMKSGGFRERLLADPGFMVKVAIEVGIGVCTKTTAEYTKRGDDFKSELDFVFANLVMAIIADFMLVWLPAPTFATKAAAAPSFNPLGKLFAGCPDNAFQKVPPGYAPFSLAQRTGAVVRNGMKLFGVGFCASLLGVGITNGLMGVRQMLDPSFMPLNPPQDVFVMSAAYGSYMASSSNLRYQILAGLVEERGIETLFRSNPAACAVLSFIVRTGNTFLGSLLWVDYIRLLGLQKGGAAH</sequence>
<dbReference type="InterPro" id="IPR021825">
    <property type="entry name" value="RETICULATA-related"/>
</dbReference>
<keyword evidence="6 11" id="KW-0812">Transmembrane</keyword>
<dbReference type="AlphaFoldDB" id="A0A9D4YY41"/>
<comment type="subcellular location">
    <subcellularLocation>
        <location evidence="1">Membrane</location>
        <topology evidence="1">Multi-pass membrane protein</topology>
    </subcellularLocation>
    <subcellularLocation>
        <location evidence="2">Plastid</location>
        <location evidence="2">Chloroplast</location>
    </subcellularLocation>
</comment>
<evidence type="ECO:0000256" key="2">
    <source>
        <dbReference type="ARBA" id="ARBA00004229"/>
    </source>
</evidence>
<dbReference type="Pfam" id="PF11891">
    <property type="entry name" value="RETICULATA-like"/>
    <property type="match status" value="1"/>
</dbReference>